<dbReference type="Gene3D" id="3.40.1350.10">
    <property type="match status" value="1"/>
</dbReference>
<dbReference type="SUPFAM" id="SSF52980">
    <property type="entry name" value="Restriction endonuclease-like"/>
    <property type="match status" value="1"/>
</dbReference>
<protein>
    <recommendedName>
        <fullName evidence="4">YraN family protein</fullName>
    </recommendedName>
</protein>
<name>A0A2M7ZVK4_9BACT</name>
<dbReference type="Proteomes" id="UP000229156">
    <property type="component" value="Unassembled WGS sequence"/>
</dbReference>
<dbReference type="InterPro" id="IPR011335">
    <property type="entry name" value="Restrct_endonuc-II-like"/>
</dbReference>
<dbReference type="Pfam" id="PF02021">
    <property type="entry name" value="UPF0102"/>
    <property type="match status" value="1"/>
</dbReference>
<organism evidence="2 3">
    <name type="scientific">bacterium (Candidatus Gribaldobacteria) CG_4_9_14_3_um_filter_36_15</name>
    <dbReference type="NCBI Taxonomy" id="2014269"/>
    <lineage>
        <taxon>Bacteria</taxon>
        <taxon>Candidatus Gribaldobacteria</taxon>
    </lineage>
</organism>
<evidence type="ECO:0000313" key="3">
    <source>
        <dbReference type="Proteomes" id="UP000229156"/>
    </source>
</evidence>
<gene>
    <name evidence="2" type="ORF">CO121_00525</name>
</gene>
<evidence type="ECO:0008006" key="4">
    <source>
        <dbReference type="Google" id="ProtNLM"/>
    </source>
</evidence>
<evidence type="ECO:0000256" key="1">
    <source>
        <dbReference type="ARBA" id="ARBA00006738"/>
    </source>
</evidence>
<dbReference type="PANTHER" id="PTHR34039:SF1">
    <property type="entry name" value="UPF0102 PROTEIN YRAN"/>
    <property type="match status" value="1"/>
</dbReference>
<reference evidence="3" key="1">
    <citation type="submission" date="2017-09" db="EMBL/GenBank/DDBJ databases">
        <title>Depth-based differentiation of microbial function through sediment-hosted aquifers and enrichment of novel symbionts in the deep terrestrial subsurface.</title>
        <authorList>
            <person name="Probst A.J."/>
            <person name="Ladd B."/>
            <person name="Jarett J.K."/>
            <person name="Geller-Mcgrath D.E."/>
            <person name="Sieber C.M.K."/>
            <person name="Emerson J.B."/>
            <person name="Anantharaman K."/>
            <person name="Thomas B.C."/>
            <person name="Malmstrom R."/>
            <person name="Stieglmeier M."/>
            <person name="Klingl A."/>
            <person name="Woyke T."/>
            <person name="Ryan C.M."/>
            <person name="Banfield J.F."/>
        </authorList>
    </citation>
    <scope>NUCLEOTIDE SEQUENCE [LARGE SCALE GENOMIC DNA]</scope>
</reference>
<dbReference type="EMBL" id="PFUT01000012">
    <property type="protein sequence ID" value="PJB09336.1"/>
    <property type="molecule type" value="Genomic_DNA"/>
</dbReference>
<dbReference type="InterPro" id="IPR003509">
    <property type="entry name" value="UPF0102_YraN-like"/>
</dbReference>
<dbReference type="AlphaFoldDB" id="A0A2M7ZVK4"/>
<dbReference type="PANTHER" id="PTHR34039">
    <property type="entry name" value="UPF0102 PROTEIN YRAN"/>
    <property type="match status" value="1"/>
</dbReference>
<evidence type="ECO:0000313" key="2">
    <source>
        <dbReference type="EMBL" id="PJB09336.1"/>
    </source>
</evidence>
<dbReference type="InterPro" id="IPR011856">
    <property type="entry name" value="tRNA_endonuc-like_dom_sf"/>
</dbReference>
<sequence length="116" mass="13983">IACQYLGKKGYRILNTNFKRKWGEIDVVAKKQGKIIFVEVKTLRRTEQTEDKVFIPENEIDWKKKKQLRKMAQIYLSENRISLNSRHQIDIMAIEIYSNPRKVRLRHYQNAIEDIY</sequence>
<dbReference type="GO" id="GO:0003676">
    <property type="term" value="F:nucleic acid binding"/>
    <property type="evidence" value="ECO:0007669"/>
    <property type="project" value="InterPro"/>
</dbReference>
<proteinExistence type="inferred from homology"/>
<accession>A0A2M7ZVK4</accession>
<comment type="similarity">
    <text evidence="1">Belongs to the UPF0102 family.</text>
</comment>
<comment type="caution">
    <text evidence="2">The sequence shown here is derived from an EMBL/GenBank/DDBJ whole genome shotgun (WGS) entry which is preliminary data.</text>
</comment>
<feature type="non-terminal residue" evidence="2">
    <location>
        <position position="1"/>
    </location>
</feature>